<evidence type="ECO:0000256" key="3">
    <source>
        <dbReference type="ARBA" id="ARBA00006453"/>
    </source>
</evidence>
<reference evidence="10" key="1">
    <citation type="submission" date="2025-08" db="UniProtKB">
        <authorList>
            <consortium name="RefSeq"/>
        </authorList>
    </citation>
    <scope>IDENTIFICATION</scope>
    <source>
        <tissue evidence="10">Whole organism</tissue>
    </source>
</reference>
<sequence length="162" mass="18496">MEDGRMTEARLKQLCKDHQLYLTPALNDVLYLHYQGFFEIENLDEYSELRCLWLQNNHLRTLSRGLSHLTKLRALYLHHNHITCLDGLQPLTSLVTLNLCHNHITNVDFLDGLPQLETLQLSHNQLRSADSISSLRRCRALSSLDLSHNLLAGACVQDVGLA</sequence>
<dbReference type="InterPro" id="IPR003591">
    <property type="entry name" value="Leu-rich_rpt_typical-subtyp"/>
</dbReference>
<evidence type="ECO:0000256" key="8">
    <source>
        <dbReference type="ARBA" id="ARBA00024433"/>
    </source>
</evidence>
<evidence type="ECO:0000256" key="5">
    <source>
        <dbReference type="ARBA" id="ARBA00022737"/>
    </source>
</evidence>
<dbReference type="KEGG" id="hazt:108678962"/>
<name>A0A979FSZ1_HYAAZ</name>
<evidence type="ECO:0000256" key="2">
    <source>
        <dbReference type="ARBA" id="ARBA00004138"/>
    </source>
</evidence>
<dbReference type="RefSeq" id="XP_047739265.1">
    <property type="nucleotide sequence ID" value="XM_047883309.1"/>
</dbReference>
<comment type="subcellular location">
    <subcellularLocation>
        <location evidence="2">Cell projection</location>
        <location evidence="2">Cilium</location>
    </subcellularLocation>
</comment>
<dbReference type="OrthoDB" id="1904536at2759"/>
<dbReference type="InterPro" id="IPR050576">
    <property type="entry name" value="Cilia_flagella_integrity"/>
</dbReference>
<evidence type="ECO:0000256" key="4">
    <source>
        <dbReference type="ARBA" id="ARBA00022614"/>
    </source>
</evidence>
<dbReference type="Pfam" id="PF12799">
    <property type="entry name" value="LRR_4"/>
    <property type="match status" value="2"/>
</dbReference>
<evidence type="ECO:0000313" key="9">
    <source>
        <dbReference type="Proteomes" id="UP000694843"/>
    </source>
</evidence>
<dbReference type="PROSITE" id="PS51450">
    <property type="entry name" value="LRR"/>
    <property type="match status" value="4"/>
</dbReference>
<keyword evidence="7" id="KW-0966">Cell projection</keyword>
<accession>A0A979FSZ1</accession>
<evidence type="ECO:0000256" key="7">
    <source>
        <dbReference type="ARBA" id="ARBA00023273"/>
    </source>
</evidence>
<evidence type="ECO:0000256" key="6">
    <source>
        <dbReference type="ARBA" id="ARBA00023069"/>
    </source>
</evidence>
<organism evidence="9 10">
    <name type="scientific">Hyalella azteca</name>
    <name type="common">Amphipod</name>
    <dbReference type="NCBI Taxonomy" id="294128"/>
    <lineage>
        <taxon>Eukaryota</taxon>
        <taxon>Metazoa</taxon>
        <taxon>Ecdysozoa</taxon>
        <taxon>Arthropoda</taxon>
        <taxon>Crustacea</taxon>
        <taxon>Multicrustacea</taxon>
        <taxon>Malacostraca</taxon>
        <taxon>Eumalacostraca</taxon>
        <taxon>Peracarida</taxon>
        <taxon>Amphipoda</taxon>
        <taxon>Senticaudata</taxon>
        <taxon>Talitrida</taxon>
        <taxon>Talitroidea</taxon>
        <taxon>Hyalellidae</taxon>
        <taxon>Hyalella</taxon>
    </lineage>
</organism>
<keyword evidence="5" id="KW-0677">Repeat</keyword>
<dbReference type="InterPro" id="IPR001611">
    <property type="entry name" value="Leu-rich_rpt"/>
</dbReference>
<dbReference type="Proteomes" id="UP000694843">
    <property type="component" value="Unplaced"/>
</dbReference>
<keyword evidence="6" id="KW-0969">Cilium</keyword>
<evidence type="ECO:0000256" key="1">
    <source>
        <dbReference type="ARBA" id="ARBA00003843"/>
    </source>
</evidence>
<dbReference type="InterPro" id="IPR025875">
    <property type="entry name" value="Leu-rich_rpt_4"/>
</dbReference>
<comment type="similarity">
    <text evidence="3">Belongs to the DNAAF1 family.</text>
</comment>
<dbReference type="GeneID" id="108678962"/>
<keyword evidence="4" id="KW-0433">Leucine-rich repeat</keyword>
<dbReference type="SMART" id="SM00365">
    <property type="entry name" value="LRR_SD22"/>
    <property type="match status" value="4"/>
</dbReference>
<evidence type="ECO:0000313" key="10">
    <source>
        <dbReference type="RefSeq" id="XP_047739265.1"/>
    </source>
</evidence>
<comment type="function">
    <text evidence="1">Cilium-specific protein required for cilia structures.</text>
</comment>
<proteinExistence type="inferred from homology"/>
<dbReference type="Gene3D" id="3.80.10.10">
    <property type="entry name" value="Ribonuclease Inhibitor"/>
    <property type="match status" value="1"/>
</dbReference>
<dbReference type="GO" id="GO:0005929">
    <property type="term" value="C:cilium"/>
    <property type="evidence" value="ECO:0007669"/>
    <property type="project" value="UniProtKB-SubCell"/>
</dbReference>
<protein>
    <recommendedName>
        <fullName evidence="8">Dynein axonemal assembly factor 1 homolog</fullName>
    </recommendedName>
</protein>
<dbReference type="PANTHER" id="PTHR45973:SF9">
    <property type="entry name" value="LEUCINE-RICH REPEAT-CONTAINING PROTEIN 46"/>
    <property type="match status" value="1"/>
</dbReference>
<dbReference type="SUPFAM" id="SSF52075">
    <property type="entry name" value="Outer arm dynein light chain 1"/>
    <property type="match status" value="1"/>
</dbReference>
<gene>
    <name evidence="10" type="primary">LOC108678962</name>
</gene>
<dbReference type="PANTHER" id="PTHR45973">
    <property type="entry name" value="PROTEIN PHOSPHATASE 1 REGULATORY SUBUNIT SDS22-RELATED"/>
    <property type="match status" value="1"/>
</dbReference>
<dbReference type="AlphaFoldDB" id="A0A979FSZ1"/>
<dbReference type="InterPro" id="IPR032675">
    <property type="entry name" value="LRR_dom_sf"/>
</dbReference>
<dbReference type="SMART" id="SM00369">
    <property type="entry name" value="LRR_TYP"/>
    <property type="match status" value="4"/>
</dbReference>
<dbReference type="OMA" id="WSINTHE"/>
<keyword evidence="9" id="KW-1185">Reference proteome</keyword>